<feature type="chain" id="PRO_5043438769" description="BPTI/Kunitz inhibitor domain-containing protein" evidence="4">
    <location>
        <begin position="20"/>
        <end position="189"/>
    </location>
</feature>
<dbReference type="Pfam" id="PF00014">
    <property type="entry name" value="Kunitz_BPTI"/>
    <property type="match status" value="2"/>
</dbReference>
<feature type="domain" description="BPTI/Kunitz inhibitor" evidence="5">
    <location>
        <begin position="125"/>
        <end position="175"/>
    </location>
</feature>
<keyword evidence="4" id="KW-0732">Signal</keyword>
<dbReference type="AlphaFoldDB" id="A0AAV2RMP0"/>
<dbReference type="PROSITE" id="PS50279">
    <property type="entry name" value="BPTI_KUNITZ_2"/>
    <property type="match status" value="2"/>
</dbReference>
<keyword evidence="3" id="KW-1015">Disulfide bond</keyword>
<evidence type="ECO:0000313" key="7">
    <source>
        <dbReference type="Proteomes" id="UP001497623"/>
    </source>
</evidence>
<sequence>MMSSVSILFSLALLGAVTSLVVPPEASNQCSEPKSVGFGYARHARFYYNPVMGACDCFVYGGFLGNDNNFVRLEDCMRTCRVNEKLQTISSDCIDNFGADDINFASFSTGAVTSQVVPPEASNQCSEPKSAGMGYARHARFYYNPDTRACDCFIYGGFLGNDNNFLHLDDCMRTCRVNEKLQTISSDCI</sequence>
<dbReference type="GO" id="GO:0004867">
    <property type="term" value="F:serine-type endopeptidase inhibitor activity"/>
    <property type="evidence" value="ECO:0007669"/>
    <property type="project" value="UniProtKB-KW"/>
</dbReference>
<evidence type="ECO:0000259" key="5">
    <source>
        <dbReference type="PROSITE" id="PS50279"/>
    </source>
</evidence>
<gene>
    <name evidence="6" type="ORF">MNOR_LOCUS27189</name>
</gene>
<protein>
    <recommendedName>
        <fullName evidence="5">BPTI/Kunitz inhibitor domain-containing protein</fullName>
    </recommendedName>
</protein>
<accession>A0AAV2RMP0</accession>
<dbReference type="InterPro" id="IPR036880">
    <property type="entry name" value="Kunitz_BPTI_sf"/>
</dbReference>
<dbReference type="Gene3D" id="4.10.410.10">
    <property type="entry name" value="Pancreatic trypsin inhibitor Kunitz domain"/>
    <property type="match status" value="2"/>
</dbReference>
<dbReference type="PANTHER" id="PTHR10083:SF374">
    <property type="entry name" value="BPTI_KUNITZ INHIBITOR DOMAIN-CONTAINING PROTEIN"/>
    <property type="match status" value="1"/>
</dbReference>
<dbReference type="CDD" id="cd00109">
    <property type="entry name" value="Kunitz-type"/>
    <property type="match status" value="2"/>
</dbReference>
<evidence type="ECO:0000256" key="3">
    <source>
        <dbReference type="ARBA" id="ARBA00023157"/>
    </source>
</evidence>
<dbReference type="Proteomes" id="UP001497623">
    <property type="component" value="Unassembled WGS sequence"/>
</dbReference>
<evidence type="ECO:0000256" key="4">
    <source>
        <dbReference type="SAM" id="SignalP"/>
    </source>
</evidence>
<name>A0AAV2RMP0_MEGNR</name>
<evidence type="ECO:0000313" key="6">
    <source>
        <dbReference type="EMBL" id="CAL4133428.1"/>
    </source>
</evidence>
<comment type="caution">
    <text evidence="6">The sequence shown here is derived from an EMBL/GenBank/DDBJ whole genome shotgun (WGS) entry which is preliminary data.</text>
</comment>
<dbReference type="EMBL" id="CAXKWB010028208">
    <property type="protein sequence ID" value="CAL4133428.1"/>
    <property type="molecule type" value="Genomic_DNA"/>
</dbReference>
<dbReference type="SUPFAM" id="SSF57362">
    <property type="entry name" value="BPTI-like"/>
    <property type="match status" value="2"/>
</dbReference>
<keyword evidence="7" id="KW-1185">Reference proteome</keyword>
<keyword evidence="1" id="KW-0646">Protease inhibitor</keyword>
<reference evidence="6 7" key="1">
    <citation type="submission" date="2024-05" db="EMBL/GenBank/DDBJ databases">
        <authorList>
            <person name="Wallberg A."/>
        </authorList>
    </citation>
    <scope>NUCLEOTIDE SEQUENCE [LARGE SCALE GENOMIC DNA]</scope>
</reference>
<keyword evidence="2" id="KW-0722">Serine protease inhibitor</keyword>
<dbReference type="InterPro" id="IPR002223">
    <property type="entry name" value="Kunitz_BPTI"/>
</dbReference>
<evidence type="ECO:0000256" key="1">
    <source>
        <dbReference type="ARBA" id="ARBA00022690"/>
    </source>
</evidence>
<feature type="domain" description="BPTI/Kunitz inhibitor" evidence="5">
    <location>
        <begin position="30"/>
        <end position="80"/>
    </location>
</feature>
<feature type="signal peptide" evidence="4">
    <location>
        <begin position="1"/>
        <end position="19"/>
    </location>
</feature>
<dbReference type="InterPro" id="IPR050098">
    <property type="entry name" value="TFPI/VKTCI-like"/>
</dbReference>
<dbReference type="GO" id="GO:0005615">
    <property type="term" value="C:extracellular space"/>
    <property type="evidence" value="ECO:0007669"/>
    <property type="project" value="TreeGrafter"/>
</dbReference>
<proteinExistence type="predicted"/>
<dbReference type="SMART" id="SM00131">
    <property type="entry name" value="KU"/>
    <property type="match status" value="2"/>
</dbReference>
<organism evidence="6 7">
    <name type="scientific">Meganyctiphanes norvegica</name>
    <name type="common">Northern krill</name>
    <name type="synonym">Thysanopoda norvegica</name>
    <dbReference type="NCBI Taxonomy" id="48144"/>
    <lineage>
        <taxon>Eukaryota</taxon>
        <taxon>Metazoa</taxon>
        <taxon>Ecdysozoa</taxon>
        <taxon>Arthropoda</taxon>
        <taxon>Crustacea</taxon>
        <taxon>Multicrustacea</taxon>
        <taxon>Malacostraca</taxon>
        <taxon>Eumalacostraca</taxon>
        <taxon>Eucarida</taxon>
        <taxon>Euphausiacea</taxon>
        <taxon>Euphausiidae</taxon>
        <taxon>Meganyctiphanes</taxon>
    </lineage>
</organism>
<dbReference type="PANTHER" id="PTHR10083">
    <property type="entry name" value="KUNITZ-TYPE PROTEASE INHIBITOR-RELATED"/>
    <property type="match status" value="1"/>
</dbReference>
<evidence type="ECO:0000256" key="2">
    <source>
        <dbReference type="ARBA" id="ARBA00022900"/>
    </source>
</evidence>